<dbReference type="CDD" id="cd02440">
    <property type="entry name" value="AdoMet_MTases"/>
    <property type="match status" value="1"/>
</dbReference>
<dbReference type="PANTHER" id="PTHR14741">
    <property type="entry name" value="S-ADENOSYLMETHIONINE-DEPENDENT METHYLTRANSFERASE RELATED"/>
    <property type="match status" value="1"/>
</dbReference>
<comment type="caution">
    <text evidence="9">The sequence shown here is derived from an EMBL/GenBank/DDBJ whole genome shotgun (WGS) entry which is preliminary data.</text>
</comment>
<dbReference type="Proteomes" id="UP000076874">
    <property type="component" value="Unassembled WGS sequence"/>
</dbReference>
<dbReference type="InterPro" id="IPR019012">
    <property type="entry name" value="RNA_cap_Gua-N2-MeTrfase"/>
</dbReference>
<dbReference type="PANTHER" id="PTHR14741:SF32">
    <property type="entry name" value="TRIMETHYLGUANOSINE SYNTHASE"/>
    <property type="match status" value="1"/>
</dbReference>
<protein>
    <recommendedName>
        <fullName evidence="1">Trimethylguanosine synthase</fullName>
    </recommendedName>
    <alternativeName>
        <fullName evidence="7">Cap-specific guanine-N(2) methyltransferase</fullName>
    </alternativeName>
</protein>
<accession>A0A162J1X6</accession>
<keyword evidence="10" id="KW-1185">Reference proteome</keyword>
<comment type="catalytic activity">
    <reaction evidence="3">
        <text>a 5'-end (N(2),N(7)-dimethyl 5'-triphosphoguanosine)-ribonucleoside in snoRNA + S-adenosyl-L-methionine = a 5'-end (N(2),N(2),N(7)-trimethyl 5'-triphosphoguanosine)-ribonucleoside in snoRNA + S-adenosyl-L-homocysteine + H(+)</text>
        <dbReference type="Rhea" id="RHEA:78507"/>
        <dbReference type="Rhea" id="RHEA-COMP:19088"/>
        <dbReference type="Rhea" id="RHEA-COMP:19090"/>
        <dbReference type="ChEBI" id="CHEBI:15378"/>
        <dbReference type="ChEBI" id="CHEBI:57856"/>
        <dbReference type="ChEBI" id="CHEBI:59789"/>
        <dbReference type="ChEBI" id="CHEBI:167623"/>
        <dbReference type="ChEBI" id="CHEBI:172880"/>
    </reaction>
    <physiologicalReaction direction="left-to-right" evidence="3">
        <dbReference type="Rhea" id="RHEA:78508"/>
    </physiologicalReaction>
</comment>
<name>A0A162J1X6_9HYPO</name>
<evidence type="ECO:0000256" key="2">
    <source>
        <dbReference type="ARBA" id="ARBA00025783"/>
    </source>
</evidence>
<proteinExistence type="inferred from homology"/>
<evidence type="ECO:0000313" key="10">
    <source>
        <dbReference type="Proteomes" id="UP000076874"/>
    </source>
</evidence>
<evidence type="ECO:0000256" key="7">
    <source>
        <dbReference type="ARBA" id="ARBA00049790"/>
    </source>
</evidence>
<evidence type="ECO:0000256" key="3">
    <source>
        <dbReference type="ARBA" id="ARBA00047418"/>
    </source>
</evidence>
<comment type="catalytic activity">
    <reaction evidence="4">
        <text>a 5'-end (N(7)-methyl 5'-triphosphoguanosine)-ribonucleoside in snoRNA + S-adenosyl-L-methionine = a 5'-end (N(2),N(7)-dimethyl 5'-triphosphoguanosine)-ribonucleoside in snoRNA + S-adenosyl-L-homocysteine + H(+)</text>
        <dbReference type="Rhea" id="RHEA:78475"/>
        <dbReference type="Rhea" id="RHEA-COMP:19086"/>
        <dbReference type="Rhea" id="RHEA-COMP:19088"/>
        <dbReference type="ChEBI" id="CHEBI:15378"/>
        <dbReference type="ChEBI" id="CHEBI:57856"/>
        <dbReference type="ChEBI" id="CHEBI:59789"/>
        <dbReference type="ChEBI" id="CHEBI:156461"/>
        <dbReference type="ChEBI" id="CHEBI:172880"/>
    </reaction>
    <physiologicalReaction direction="left-to-right" evidence="4">
        <dbReference type="Rhea" id="RHEA:78476"/>
    </physiologicalReaction>
</comment>
<organism evidence="9 10">
    <name type="scientific">Niveomyces insectorum RCEF 264</name>
    <dbReference type="NCBI Taxonomy" id="1081102"/>
    <lineage>
        <taxon>Eukaryota</taxon>
        <taxon>Fungi</taxon>
        <taxon>Dikarya</taxon>
        <taxon>Ascomycota</taxon>
        <taxon>Pezizomycotina</taxon>
        <taxon>Sordariomycetes</taxon>
        <taxon>Hypocreomycetidae</taxon>
        <taxon>Hypocreales</taxon>
        <taxon>Cordycipitaceae</taxon>
        <taxon>Niveomyces</taxon>
    </lineage>
</organism>
<evidence type="ECO:0000256" key="1">
    <source>
        <dbReference type="ARBA" id="ARBA00018517"/>
    </source>
</evidence>
<feature type="compositionally biased region" description="Acidic residues" evidence="8">
    <location>
        <begin position="240"/>
        <end position="253"/>
    </location>
</feature>
<dbReference type="SUPFAM" id="SSF53335">
    <property type="entry name" value="S-adenosyl-L-methionine-dependent methyltransferases"/>
    <property type="match status" value="1"/>
</dbReference>
<evidence type="ECO:0000256" key="5">
    <source>
        <dbReference type="ARBA" id="ARBA00048763"/>
    </source>
</evidence>
<dbReference type="InterPro" id="IPR029063">
    <property type="entry name" value="SAM-dependent_MTases_sf"/>
</dbReference>
<evidence type="ECO:0000256" key="8">
    <source>
        <dbReference type="SAM" id="MobiDB-lite"/>
    </source>
</evidence>
<evidence type="ECO:0000313" key="9">
    <source>
        <dbReference type="EMBL" id="OAA62622.1"/>
    </source>
</evidence>
<keyword evidence="9" id="KW-0489">Methyltransferase</keyword>
<keyword evidence="9" id="KW-0808">Transferase</keyword>
<gene>
    <name evidence="9" type="ORF">SPI_04162</name>
</gene>
<evidence type="ECO:0000256" key="4">
    <source>
        <dbReference type="ARBA" id="ARBA00048740"/>
    </source>
</evidence>
<feature type="region of interest" description="Disordered" evidence="8">
    <location>
        <begin position="225"/>
        <end position="258"/>
    </location>
</feature>
<comment type="catalytic activity">
    <reaction evidence="6">
        <text>a 5'-end (N(7)-methyl 5'-triphosphoguanosine)-ribonucleoside in snRNA + S-adenosyl-L-methionine = a 5'-end (N(2),N(7)-dimethyl 5'-triphosphoguanosine)-ribonucleoside in snRNA + S-adenosyl-L-homocysteine + H(+)</text>
        <dbReference type="Rhea" id="RHEA:78471"/>
        <dbReference type="Rhea" id="RHEA-COMP:19085"/>
        <dbReference type="Rhea" id="RHEA-COMP:19087"/>
        <dbReference type="ChEBI" id="CHEBI:15378"/>
        <dbReference type="ChEBI" id="CHEBI:57856"/>
        <dbReference type="ChEBI" id="CHEBI:59789"/>
        <dbReference type="ChEBI" id="CHEBI:156461"/>
        <dbReference type="ChEBI" id="CHEBI:172880"/>
    </reaction>
    <physiologicalReaction direction="left-to-right" evidence="6">
        <dbReference type="Rhea" id="RHEA:78472"/>
    </physiologicalReaction>
</comment>
<dbReference type="OrthoDB" id="194443at2759"/>
<evidence type="ECO:0000256" key="6">
    <source>
        <dbReference type="ARBA" id="ARBA00049075"/>
    </source>
</evidence>
<dbReference type="Gene3D" id="3.40.50.150">
    <property type="entry name" value="Vaccinia Virus protein VP39"/>
    <property type="match status" value="1"/>
</dbReference>
<comment type="similarity">
    <text evidence="2">Belongs to the methyltransferase superfamily. Trimethylguanosine synthase family.</text>
</comment>
<reference evidence="9 10" key="1">
    <citation type="journal article" date="2016" name="Genome Biol. Evol.">
        <title>Divergent and convergent evolution of fungal pathogenicity.</title>
        <authorList>
            <person name="Shang Y."/>
            <person name="Xiao G."/>
            <person name="Zheng P."/>
            <person name="Cen K."/>
            <person name="Zhan S."/>
            <person name="Wang C."/>
        </authorList>
    </citation>
    <scope>NUCLEOTIDE SEQUENCE [LARGE SCALE GENOMIC DNA]</scope>
    <source>
        <strain evidence="9 10">RCEF 264</strain>
    </source>
</reference>
<comment type="catalytic activity">
    <reaction evidence="5">
        <text>a 5'-end (N(2),N(7)-dimethyl 5'-triphosphoguanosine)-ribonucleoside in snRNA + S-adenosyl-L-methionine = a 5'-end (N(2),N(2),N(7)-trimethyl 5'-triphosphoguanosine)-ribonucleoside in snRNA + S-adenosyl-L-homocysteine + H(+)</text>
        <dbReference type="Rhea" id="RHEA:78479"/>
        <dbReference type="Rhea" id="RHEA-COMP:19087"/>
        <dbReference type="Rhea" id="RHEA-COMP:19089"/>
        <dbReference type="ChEBI" id="CHEBI:15378"/>
        <dbReference type="ChEBI" id="CHEBI:57856"/>
        <dbReference type="ChEBI" id="CHEBI:59789"/>
        <dbReference type="ChEBI" id="CHEBI:167623"/>
        <dbReference type="ChEBI" id="CHEBI:172880"/>
    </reaction>
    <physiologicalReaction direction="left-to-right" evidence="5">
        <dbReference type="Rhea" id="RHEA:78480"/>
    </physiologicalReaction>
</comment>
<dbReference type="AlphaFoldDB" id="A0A162J1X6"/>
<dbReference type="GO" id="GO:0005634">
    <property type="term" value="C:nucleus"/>
    <property type="evidence" value="ECO:0007669"/>
    <property type="project" value="TreeGrafter"/>
</dbReference>
<dbReference type="STRING" id="1081102.A0A162J1X6"/>
<dbReference type="EMBL" id="AZHD01000006">
    <property type="protein sequence ID" value="OAA62622.1"/>
    <property type="molecule type" value="Genomic_DNA"/>
</dbReference>
<dbReference type="GO" id="GO:0071164">
    <property type="term" value="F:RNA cap trimethylguanosine synthase activity"/>
    <property type="evidence" value="ECO:0007669"/>
    <property type="project" value="TreeGrafter"/>
</dbReference>
<sequence>MDDLLWPASTLPLTDDCHHYTERCDVPWDIQKYWSQRYHIYPNYDDGIYLTDDAWFGVTPQPIAQKIADNLAPPPGVSDDRAVLIDLFAGAGGNTVAFALSGRWARVIAIEQDAATLACAQNNAVVCGVPDGAITWVHADCFAVLDRLLGRQRRSALDPALRVDPAHAVIFASPPWGGISYRDQPVFDLSTMEPYNLETLHAACRPLPHALYLPRTSDLQQIADVARGDKAKRNKKGNSSEDEDDDDDNDQENDNGRYHKHIEVVQYCIRGASKALVAYYPAATATTTTSTSTTTNGTISNGTAAAACLRQTQEHGEGRDRRPGKRFKLR</sequence>
<dbReference type="Pfam" id="PF09445">
    <property type="entry name" value="Methyltransf_15"/>
    <property type="match status" value="1"/>
</dbReference>